<dbReference type="RefSeq" id="WP_355398140.1">
    <property type="nucleotide sequence ID" value="NZ_JBEGHN010000001.1"/>
</dbReference>
<dbReference type="Proteomes" id="UP001550210">
    <property type="component" value="Unassembled WGS sequence"/>
</dbReference>
<reference evidence="2 3" key="1">
    <citation type="submission" date="2024-06" db="EMBL/GenBank/DDBJ databases">
        <title>The Natural Products Discovery Center: Release of the First 8490 Sequenced Strains for Exploring Actinobacteria Biosynthetic Diversity.</title>
        <authorList>
            <person name="Kalkreuter E."/>
            <person name="Kautsar S.A."/>
            <person name="Yang D."/>
            <person name="Bader C.D."/>
            <person name="Teijaro C.N."/>
            <person name="Fluegel L."/>
            <person name="Davis C.M."/>
            <person name="Simpson J.R."/>
            <person name="Lauterbach L."/>
            <person name="Steele A.D."/>
            <person name="Gui C."/>
            <person name="Meng S."/>
            <person name="Li G."/>
            <person name="Viehrig K."/>
            <person name="Ye F."/>
            <person name="Su P."/>
            <person name="Kiefer A.F."/>
            <person name="Nichols A."/>
            <person name="Cepeda A.J."/>
            <person name="Yan W."/>
            <person name="Fan B."/>
            <person name="Jiang Y."/>
            <person name="Adhikari A."/>
            <person name="Zheng C.-J."/>
            <person name="Schuster L."/>
            <person name="Cowan T.M."/>
            <person name="Smanski M.J."/>
            <person name="Chevrette M.G."/>
            <person name="De Carvalho L.P.S."/>
            <person name="Shen B."/>
        </authorList>
    </citation>
    <scope>NUCLEOTIDE SEQUENCE [LARGE SCALE GENOMIC DNA]</scope>
    <source>
        <strain evidence="2 3">NPDC006434</strain>
    </source>
</reference>
<accession>A0ABV2UZ86</accession>
<dbReference type="EMBL" id="JBEXPZ010000025">
    <property type="protein sequence ID" value="MET9846887.1"/>
    <property type="molecule type" value="Genomic_DNA"/>
</dbReference>
<sequence length="97" mass="10556">MAASRSPATPRPRAPGRTARHRLRHHLRGDGRLPGFYALLTEADPPELDPAFVADDTQGNGYRRMGAERVGAVGPVPPKVTWGRPELWFAVGRPPAP</sequence>
<evidence type="ECO:0000313" key="2">
    <source>
        <dbReference type="EMBL" id="MET9846887.1"/>
    </source>
</evidence>
<gene>
    <name evidence="2" type="ORF">ABZZ21_20430</name>
</gene>
<evidence type="ECO:0000313" key="3">
    <source>
        <dbReference type="Proteomes" id="UP001550210"/>
    </source>
</evidence>
<comment type="caution">
    <text evidence="2">The sequence shown here is derived from an EMBL/GenBank/DDBJ whole genome shotgun (WGS) entry which is preliminary data.</text>
</comment>
<name>A0ABV2UZ86_9ACTN</name>
<keyword evidence="3" id="KW-1185">Reference proteome</keyword>
<organism evidence="2 3">
    <name type="scientific">Streptomyces ossamyceticus</name>
    <dbReference type="NCBI Taxonomy" id="249581"/>
    <lineage>
        <taxon>Bacteria</taxon>
        <taxon>Bacillati</taxon>
        <taxon>Actinomycetota</taxon>
        <taxon>Actinomycetes</taxon>
        <taxon>Kitasatosporales</taxon>
        <taxon>Streptomycetaceae</taxon>
        <taxon>Streptomyces</taxon>
    </lineage>
</organism>
<evidence type="ECO:0008006" key="4">
    <source>
        <dbReference type="Google" id="ProtNLM"/>
    </source>
</evidence>
<protein>
    <recommendedName>
        <fullName evidence="4">Acetyltransferase (GNAT) family protein</fullName>
    </recommendedName>
</protein>
<feature type="region of interest" description="Disordered" evidence="1">
    <location>
        <begin position="1"/>
        <end position="22"/>
    </location>
</feature>
<evidence type="ECO:0000256" key="1">
    <source>
        <dbReference type="SAM" id="MobiDB-lite"/>
    </source>
</evidence>
<proteinExistence type="predicted"/>